<dbReference type="SUPFAM" id="SSF56784">
    <property type="entry name" value="HAD-like"/>
    <property type="match status" value="1"/>
</dbReference>
<dbReference type="Proteomes" id="UP000199034">
    <property type="component" value="Unassembled WGS sequence"/>
</dbReference>
<evidence type="ECO:0000256" key="1">
    <source>
        <dbReference type="ARBA" id="ARBA00022801"/>
    </source>
</evidence>
<dbReference type="InterPro" id="IPR051540">
    <property type="entry name" value="S-2-haloacid_dehalogenase"/>
</dbReference>
<dbReference type="Gene3D" id="1.10.150.750">
    <property type="match status" value="1"/>
</dbReference>
<dbReference type="Gene3D" id="3.40.50.1000">
    <property type="entry name" value="HAD superfamily/HAD-like"/>
    <property type="match status" value="1"/>
</dbReference>
<evidence type="ECO:0000313" key="3">
    <source>
        <dbReference type="Proteomes" id="UP000199034"/>
    </source>
</evidence>
<organism evidence="2 3">
    <name type="scientific">Nocardioides lianchengensis</name>
    <dbReference type="NCBI Taxonomy" id="1045774"/>
    <lineage>
        <taxon>Bacteria</taxon>
        <taxon>Bacillati</taxon>
        <taxon>Actinomycetota</taxon>
        <taxon>Actinomycetes</taxon>
        <taxon>Propionibacteriales</taxon>
        <taxon>Nocardioidaceae</taxon>
        <taxon>Nocardioides</taxon>
    </lineage>
</organism>
<keyword evidence="3" id="KW-1185">Reference proteome</keyword>
<dbReference type="InterPro" id="IPR036412">
    <property type="entry name" value="HAD-like_sf"/>
</dbReference>
<dbReference type="Pfam" id="PF00702">
    <property type="entry name" value="Hydrolase"/>
    <property type="match status" value="1"/>
</dbReference>
<sequence length="231" mass="24883">MTVSETNLVVTFDLFSALTDSRTGAAALLGRLAAERGWEQDGTALYDRWDRHNKALQRTARPPTTFHDVSREALARAYDELGHPLGLVDDDLALLEESVADWPLWPDAEAALQAVATLAEVGILSNVDDALVRRSRAYQLVDPERVLTSQRLGAYKPAPEIYRSAVTAVAPARLVHVAASARDVRGALEAGIATVRLARPGHLLDPDGPTPTVEVGHGGDLRRVVADLSEG</sequence>
<reference evidence="2 3" key="1">
    <citation type="submission" date="2016-10" db="EMBL/GenBank/DDBJ databases">
        <authorList>
            <person name="de Groot N.N."/>
        </authorList>
    </citation>
    <scope>NUCLEOTIDE SEQUENCE [LARGE SCALE GENOMIC DNA]</scope>
    <source>
        <strain evidence="2 3">CGMCC 4.6858</strain>
    </source>
</reference>
<dbReference type="AlphaFoldDB" id="A0A1G6V3D5"/>
<accession>A0A1G6V3D5</accession>
<proteinExistence type="predicted"/>
<dbReference type="STRING" id="1045774.SAMN05421872_108160"/>
<dbReference type="RefSeq" id="WP_090858015.1">
    <property type="nucleotide sequence ID" value="NZ_FMZM01000008.1"/>
</dbReference>
<keyword evidence="1" id="KW-0378">Hydrolase</keyword>
<dbReference type="InterPro" id="IPR023214">
    <property type="entry name" value="HAD_sf"/>
</dbReference>
<protein>
    <submittedName>
        <fullName evidence="2">2-haloacid dehalogenase</fullName>
    </submittedName>
</protein>
<gene>
    <name evidence="2" type="ORF">SAMN05421872_108160</name>
</gene>
<dbReference type="PANTHER" id="PTHR43316">
    <property type="entry name" value="HYDROLASE, HALOACID DELAHOGENASE-RELATED"/>
    <property type="match status" value="1"/>
</dbReference>
<dbReference type="PANTHER" id="PTHR43316:SF3">
    <property type="entry name" value="HALOACID DEHALOGENASE, TYPE II (AFU_ORTHOLOGUE AFUA_2G07750)-RELATED"/>
    <property type="match status" value="1"/>
</dbReference>
<dbReference type="EMBL" id="FMZM01000008">
    <property type="protein sequence ID" value="SDD47445.1"/>
    <property type="molecule type" value="Genomic_DNA"/>
</dbReference>
<dbReference type="GO" id="GO:0016787">
    <property type="term" value="F:hydrolase activity"/>
    <property type="evidence" value="ECO:0007669"/>
    <property type="project" value="UniProtKB-KW"/>
</dbReference>
<dbReference type="OrthoDB" id="3774052at2"/>
<evidence type="ECO:0000313" key="2">
    <source>
        <dbReference type="EMBL" id="SDD47445.1"/>
    </source>
</evidence>
<name>A0A1G6V3D5_9ACTN</name>